<feature type="compositionally biased region" description="Basic residues" evidence="1">
    <location>
        <begin position="29"/>
        <end position="41"/>
    </location>
</feature>
<evidence type="ECO:0000313" key="7">
    <source>
        <dbReference type="Proteomes" id="UP000321947"/>
    </source>
</evidence>
<dbReference type="EMBL" id="SSTD01014035">
    <property type="protein sequence ID" value="TYK04751.1"/>
    <property type="molecule type" value="Genomic_DNA"/>
</dbReference>
<dbReference type="PROSITE" id="PS51258">
    <property type="entry name" value="MHD1"/>
    <property type="match status" value="1"/>
</dbReference>
<dbReference type="Proteomes" id="UP000321947">
    <property type="component" value="Unassembled WGS sequence"/>
</dbReference>
<dbReference type="EMBL" id="SSTE01023130">
    <property type="protein sequence ID" value="KAA0025432.1"/>
    <property type="molecule type" value="Genomic_DNA"/>
</dbReference>
<evidence type="ECO:0000313" key="6">
    <source>
        <dbReference type="Proteomes" id="UP000321393"/>
    </source>
</evidence>
<dbReference type="PANTHER" id="PTHR31280:SF16">
    <property type="entry name" value="GLS PROTEIN (DUF810)"/>
    <property type="match status" value="1"/>
</dbReference>
<dbReference type="InterPro" id="IPR014770">
    <property type="entry name" value="Munc13_1"/>
</dbReference>
<dbReference type="OrthoDB" id="2015333at2759"/>
<feature type="compositionally biased region" description="Basic residues" evidence="1">
    <location>
        <begin position="1"/>
        <end position="13"/>
    </location>
</feature>
<name>A0A5A7SJS0_CUCMM</name>
<dbReference type="STRING" id="1194695.A0A5A7SJS0"/>
<dbReference type="PANTHER" id="PTHR31280">
    <property type="entry name" value="PROTEIN UNC-13 HOMOLOG"/>
    <property type="match status" value="1"/>
</dbReference>
<proteinExistence type="predicted"/>
<evidence type="ECO:0000313" key="4">
    <source>
        <dbReference type="EMBL" id="KAA0025432.1"/>
    </source>
</evidence>
<organism evidence="4 6">
    <name type="scientific">Cucumis melo var. makuwa</name>
    <name type="common">Oriental melon</name>
    <dbReference type="NCBI Taxonomy" id="1194695"/>
    <lineage>
        <taxon>Eukaryota</taxon>
        <taxon>Viridiplantae</taxon>
        <taxon>Streptophyta</taxon>
        <taxon>Embryophyta</taxon>
        <taxon>Tracheophyta</taxon>
        <taxon>Spermatophyta</taxon>
        <taxon>Magnoliopsida</taxon>
        <taxon>eudicotyledons</taxon>
        <taxon>Gunneridae</taxon>
        <taxon>Pentapetalae</taxon>
        <taxon>rosids</taxon>
        <taxon>fabids</taxon>
        <taxon>Cucurbitales</taxon>
        <taxon>Cucurbitaceae</taxon>
        <taxon>Benincaseae</taxon>
        <taxon>Cucumis</taxon>
    </lineage>
</organism>
<gene>
    <name evidence="5" type="ORF">E5676_scaffold68G00530</name>
    <name evidence="4" type="ORF">E6C27_scaffold417G00170</name>
</gene>
<feature type="region of interest" description="Disordered" evidence="1">
    <location>
        <begin position="1"/>
        <end position="42"/>
    </location>
</feature>
<evidence type="ECO:0000259" key="2">
    <source>
        <dbReference type="PROSITE" id="PS51258"/>
    </source>
</evidence>
<comment type="caution">
    <text evidence="4">The sequence shown here is derived from an EMBL/GenBank/DDBJ whole genome shotgun (WGS) entry which is preliminary data.</text>
</comment>
<feature type="region of interest" description="Disordered" evidence="1">
    <location>
        <begin position="76"/>
        <end position="97"/>
    </location>
</feature>
<dbReference type="InterPro" id="IPR014772">
    <property type="entry name" value="Munc13_dom-2"/>
</dbReference>
<evidence type="ECO:0008006" key="8">
    <source>
        <dbReference type="Google" id="ProtNLM"/>
    </source>
</evidence>
<dbReference type="AlphaFoldDB" id="A0A5A7SJS0"/>
<reference evidence="6 7" key="1">
    <citation type="submission" date="2019-08" db="EMBL/GenBank/DDBJ databases">
        <title>Draft genome sequences of two oriental melons (Cucumis melo L. var makuwa).</title>
        <authorList>
            <person name="Kwon S.-Y."/>
        </authorList>
    </citation>
    <scope>NUCLEOTIDE SEQUENCE [LARGE SCALE GENOMIC DNA]</scope>
    <source>
        <strain evidence="7">cv. Chang Bougi</strain>
        <strain evidence="6">cv. SW 3</strain>
        <tissue evidence="4">Leaf</tissue>
    </source>
</reference>
<dbReference type="Gene3D" id="1.10.357.50">
    <property type="match status" value="1"/>
</dbReference>
<evidence type="ECO:0000313" key="5">
    <source>
        <dbReference type="EMBL" id="TYK04751.1"/>
    </source>
</evidence>
<accession>A0A5A7SJS0</accession>
<evidence type="ECO:0000259" key="3">
    <source>
        <dbReference type="PROSITE" id="PS51259"/>
    </source>
</evidence>
<dbReference type="Proteomes" id="UP000321393">
    <property type="component" value="Unassembled WGS sequence"/>
</dbReference>
<sequence length="1065" mass="120516">MVEKRRKRKRRWKNGRESYGGKAMEEKRMVKKRRKRKRRWKRDSGNVLESLYRRWFIFLGGKIRKLKGVHTMSRFFSDRSRGSSRRHASSSGSSSVIVDTTTTTTSAAATSTSAGTTSITMPIYPIDEIPSPFGDLGLQLSETELRVTAYEILIGSCRSTGSKPLTYISQSERGVDRSPSLSTVTSLHRSLTSTAASKFKKALGLKSSSSAKKRIVGGDESGNQGRAKLGLTVGELIRIQMRISEQIDSRIRRALLRITAGQLGRRIELMVLPLELFQQLKALDFQNNEEHMAWQKRYLKVLEVGLLLHPHMPLEKTDDAPKRFRQIARGAMEKPIDAGRNFDTIQDLRSIVLSLACRSFGESTPGTCHWADGFPLNLRLYQTLLEACFDANDSTSIIEEVDEVLEHVKKTWVVLGMNQMLHNLCFSWVLFNRYVSTGQVESDLLHASKSLLTEVEENIKSFKDPIYSRILNTTLSSILVWTERKLLAYRNDFHSDNIECMQSLVSIAVLSSELLENEIDVAYNKIDNYIRSSLRTAFSKKMENVKSSKFSTKNQKSSPHVLSVLAQDVSELAFDEKAMFSPILKEWHPHAAGVAMLTLHSCYGKELKNFISGIDELTPDAIEVLNAADKLEKDLVQIAVRDSVDSEDGGKSIIQEMPPYEAEALIANLVKTWISTRVDRLKEWVGRFLQQEVWNPRANKEHIAPSVVEVLRIVDESFEAFFLLPIPQHSSLLPDLLTGLDKCLQQYILKTKSGCGSRSTYIPALPALTRCSKRSKFGVFKKKEKLQAGQGRSQFGITSANNSLSIPQLCVCINSLHHIRSELEVQERKAVLRLKNLEPHYTDAVRNQVGKWFELSSSLCVEGIRQLCEATGYKVVFHDLSQFLWDGLYIGEVASSRIEPFLQELEKYLETISSTVVHDRVRTRVITDVMKASFDGFLLVLLAGGPSRTFIKEDAELIEEDFKFLTDLFWSNGDGLPADLISKHAGNVKRVLDLFHLDSESLIEQFKYVMMESHSMQAKSRLPLPPTSGLWEPTEPNTLLRVLCYRNDEIAAKFLKKTYNLPKKL</sequence>
<dbReference type="InterPro" id="IPR057984">
    <property type="entry name" value="PATROL1_C"/>
</dbReference>
<feature type="domain" description="MHD2" evidence="3">
    <location>
        <begin position="896"/>
        <end position="1006"/>
    </location>
</feature>
<feature type="domain" description="MHD1" evidence="2">
    <location>
        <begin position="622"/>
        <end position="765"/>
    </location>
</feature>
<protein>
    <recommendedName>
        <fullName evidence="8">DUF810 domain-containing protein</fullName>
    </recommendedName>
</protein>
<dbReference type="Pfam" id="PF25761">
    <property type="entry name" value="TPR_PATROL1"/>
    <property type="match status" value="1"/>
</dbReference>
<evidence type="ECO:0000256" key="1">
    <source>
        <dbReference type="SAM" id="MobiDB-lite"/>
    </source>
</evidence>
<dbReference type="PROSITE" id="PS51259">
    <property type="entry name" value="MHD2"/>
    <property type="match status" value="1"/>
</dbReference>
<dbReference type="InterPro" id="IPR008528">
    <property type="entry name" value="unc-13_homologue"/>
</dbReference>